<feature type="non-terminal residue" evidence="1">
    <location>
        <position position="1"/>
    </location>
</feature>
<accession>A0ACC1JN56</accession>
<dbReference type="EMBL" id="JANBUK010004446">
    <property type="protein sequence ID" value="KAJ2763909.1"/>
    <property type="molecule type" value="Genomic_DNA"/>
</dbReference>
<gene>
    <name evidence="1" type="primary">RPO41_2</name>
    <name evidence="1" type="ORF">GGI18_006568</name>
</gene>
<reference evidence="1" key="1">
    <citation type="submission" date="2022-07" db="EMBL/GenBank/DDBJ databases">
        <title>Phylogenomic reconstructions and comparative analyses of Kickxellomycotina fungi.</title>
        <authorList>
            <person name="Reynolds N.K."/>
            <person name="Stajich J.E."/>
            <person name="Barry K."/>
            <person name="Grigoriev I.V."/>
            <person name="Crous P."/>
            <person name="Smith M.E."/>
        </authorList>
    </citation>
    <scope>NUCLEOTIDE SEQUENCE</scope>
    <source>
        <strain evidence="1">BCRC 34191</strain>
    </source>
</reference>
<comment type="caution">
    <text evidence="1">The sequence shown here is derived from an EMBL/GenBank/DDBJ whole genome shotgun (WGS) entry which is preliminary data.</text>
</comment>
<proteinExistence type="predicted"/>
<keyword evidence="1" id="KW-0804">Transcription</keyword>
<keyword evidence="2" id="KW-1185">Reference proteome</keyword>
<feature type="non-terminal residue" evidence="1">
    <location>
        <position position="318"/>
    </location>
</feature>
<sequence length="318" mass="35516">PMTTVVWTTPLGLTVVQPYRKLSKRCVATSLQSIAVNDVNMPSPVNSQKQKTAFPPNYVHSLDASHMTLSAIECKKAGLVFASVHDSYWTHACDVDRMNDIIRDQFVQLHRRPIMADLKAEFEDRYKDHLMPVVGWEYVAKSNFVDGGKLKLNKARVTKKTERAQKEKDVEMELALRHLEACGEAEAEGDAAVLEHRERKQAAAVEDERIQRAAEDLSASLEVLNLREVTLIDPKADLAGALRQVDHIFYTLSVNQKEHAERVAELRKEYKTQVRLLKVSKAATKKKSKTRSKVVVPAAPAAEPAAAEPKEGEDDAAV</sequence>
<organism evidence="1 2">
    <name type="scientific">Coemansia linderi</name>
    <dbReference type="NCBI Taxonomy" id="2663919"/>
    <lineage>
        <taxon>Eukaryota</taxon>
        <taxon>Fungi</taxon>
        <taxon>Fungi incertae sedis</taxon>
        <taxon>Zoopagomycota</taxon>
        <taxon>Kickxellomycotina</taxon>
        <taxon>Kickxellomycetes</taxon>
        <taxon>Kickxellales</taxon>
        <taxon>Kickxellaceae</taxon>
        <taxon>Coemansia</taxon>
    </lineage>
</organism>
<keyword evidence="1" id="KW-0548">Nucleotidyltransferase</keyword>
<name>A0ACC1JN56_9FUNG</name>
<evidence type="ECO:0000313" key="1">
    <source>
        <dbReference type="EMBL" id="KAJ2763909.1"/>
    </source>
</evidence>
<evidence type="ECO:0000313" key="2">
    <source>
        <dbReference type="Proteomes" id="UP001140066"/>
    </source>
</evidence>
<dbReference type="Proteomes" id="UP001140066">
    <property type="component" value="Unassembled WGS sequence"/>
</dbReference>
<dbReference type="EC" id="2.7.7.6" evidence="1"/>
<keyword evidence="1" id="KW-0808">Transferase</keyword>
<protein>
    <submittedName>
        <fullName evidence="1">DNA-directed RNA polymerase</fullName>
        <ecNumber evidence="1">2.7.7.6</ecNumber>
    </submittedName>
</protein>
<keyword evidence="1" id="KW-0240">DNA-directed RNA polymerase</keyword>